<organism evidence="1 2">
    <name type="scientific">Craurococcus roseus</name>
    <dbReference type="NCBI Taxonomy" id="77585"/>
    <lineage>
        <taxon>Bacteria</taxon>
        <taxon>Pseudomonadati</taxon>
        <taxon>Pseudomonadota</taxon>
        <taxon>Alphaproteobacteria</taxon>
        <taxon>Acetobacterales</taxon>
        <taxon>Acetobacteraceae</taxon>
        <taxon>Craurococcus</taxon>
    </lineage>
</organism>
<evidence type="ECO:0008006" key="3">
    <source>
        <dbReference type="Google" id="ProtNLM"/>
    </source>
</evidence>
<dbReference type="Gene3D" id="2.160.20.10">
    <property type="entry name" value="Single-stranded right-handed beta-helix, Pectin lyase-like"/>
    <property type="match status" value="1"/>
</dbReference>
<accession>A0ABP3QU46</accession>
<dbReference type="RefSeq" id="WP_343896885.1">
    <property type="nucleotide sequence ID" value="NZ_BAAAFZ010000060.1"/>
</dbReference>
<proteinExistence type="predicted"/>
<name>A0ABP3QU46_9PROT</name>
<reference evidence="2" key="1">
    <citation type="journal article" date="2019" name="Int. J. Syst. Evol. Microbiol.">
        <title>The Global Catalogue of Microorganisms (GCM) 10K type strain sequencing project: providing services to taxonomists for standard genome sequencing and annotation.</title>
        <authorList>
            <consortium name="The Broad Institute Genomics Platform"/>
            <consortium name="The Broad Institute Genome Sequencing Center for Infectious Disease"/>
            <person name="Wu L."/>
            <person name="Ma J."/>
        </authorList>
    </citation>
    <scope>NUCLEOTIDE SEQUENCE [LARGE SCALE GENOMIC DNA]</scope>
    <source>
        <strain evidence="2">JCM 9933</strain>
    </source>
</reference>
<comment type="caution">
    <text evidence="1">The sequence shown here is derived from an EMBL/GenBank/DDBJ whole genome shotgun (WGS) entry which is preliminary data.</text>
</comment>
<evidence type="ECO:0000313" key="1">
    <source>
        <dbReference type="EMBL" id="GAA0595387.1"/>
    </source>
</evidence>
<protein>
    <recommendedName>
        <fullName evidence="3">Hydrolase</fullName>
    </recommendedName>
</protein>
<gene>
    <name evidence="1" type="ORF">GCM10009416_37160</name>
</gene>
<dbReference type="Proteomes" id="UP001501588">
    <property type="component" value="Unassembled WGS sequence"/>
</dbReference>
<evidence type="ECO:0000313" key="2">
    <source>
        <dbReference type="Proteomes" id="UP001501588"/>
    </source>
</evidence>
<dbReference type="InterPro" id="IPR011050">
    <property type="entry name" value="Pectin_lyase_fold/virulence"/>
</dbReference>
<dbReference type="InterPro" id="IPR012334">
    <property type="entry name" value="Pectin_lyas_fold"/>
</dbReference>
<dbReference type="EMBL" id="BAAAFZ010000060">
    <property type="protein sequence ID" value="GAA0595387.1"/>
    <property type="molecule type" value="Genomic_DNA"/>
</dbReference>
<dbReference type="SUPFAM" id="SSF51126">
    <property type="entry name" value="Pectin lyase-like"/>
    <property type="match status" value="1"/>
</dbReference>
<sequence length="762" mass="80143">MAAEHIRIGDVAPRVHYVADGVQAAFTYPFPIFAEGDIEVRLDGLIQMAGYAVTGAGESEGGAVHFYEPPPPGCAVSLRRELPVARNTDFQENGVLRARTLNDELDYQVAALQEVKEGLGTALRLDPSEAGGATTLPLRRARANKLLGFDSAGAVTVFDRDGASLSLPFQGAVPRTVEDKLAERLSARDFGAVGDGAADDGPALQAAMNAAAASGKRLEIGEGTFRTAMPLVLPGAAAGLSMRGAILYAGPGGRAALTLGDGGTARNAAKLYEGLRVLRATVSDWMDENDIGIVLRNLDASFVEVRQVEGFTIGIRTLGDERGFEDTTLMLGRIVNNRIGLDVRAATAAAWNTSVRYYGGHFAIASSLHPDRDRFGVRFSAAPGAYAGHNRHVFHGPGFELQAKDRPILGIPFLCDVSSRAVIASAVRMEGCSPYVAHHSGGAQDHVYEVAWASQGYGVGIDYAPTATRVGSVVRALHQAAGHRESVREVAAAPNLRAAAFRYSNTETGFDRLACLSGSVSGTPSRLPDFALPGLDGYTLVNRGVLLTPGRGLAFLADARNCKEFALAVDADNPRLVVQCFDIGMNLLTAEANGPLVRASGMSMNWSPTARWWQGSADMSDAALTRLQVVRLAEPVFYALIGIAGIGDSYEARAMRLCCDPSQAPAALWGMPDLPFGRRELVADLAWDPPSIAAGGTAQANVPLPGARPGDFAGAAWSASTSGAVFLAQVGATDVVTVTVLNRTAAPLDLNPGTVRARVVKA</sequence>
<keyword evidence="2" id="KW-1185">Reference proteome</keyword>